<dbReference type="EMBL" id="GFDL01004187">
    <property type="protein sequence ID" value="JAV30858.1"/>
    <property type="molecule type" value="Transcribed_RNA"/>
</dbReference>
<keyword evidence="7" id="KW-0206">Cytoskeleton</keyword>
<protein>
    <submittedName>
        <fullName evidence="11">Putative protofilament ribbon protein</fullName>
    </submittedName>
</protein>
<dbReference type="AlphaFoldDB" id="A0A1Q3FTI9"/>
<evidence type="ECO:0000256" key="7">
    <source>
        <dbReference type="ARBA" id="ARBA00023212"/>
    </source>
</evidence>
<evidence type="ECO:0000256" key="2">
    <source>
        <dbReference type="ARBA" id="ARBA00006875"/>
    </source>
</evidence>
<evidence type="ECO:0000256" key="10">
    <source>
        <dbReference type="SAM" id="MobiDB-lite"/>
    </source>
</evidence>
<evidence type="ECO:0000256" key="3">
    <source>
        <dbReference type="ARBA" id="ARBA00022490"/>
    </source>
</evidence>
<evidence type="ECO:0000256" key="9">
    <source>
        <dbReference type="ARBA" id="ARBA00046435"/>
    </source>
</evidence>
<evidence type="ECO:0000313" key="11">
    <source>
        <dbReference type="EMBL" id="JAV30858.1"/>
    </source>
</evidence>
<feature type="region of interest" description="Disordered" evidence="10">
    <location>
        <begin position="50"/>
        <end position="88"/>
    </location>
</feature>
<comment type="subcellular location">
    <subcellularLocation>
        <location evidence="1">Cytoplasm</location>
        <location evidence="1">Cytoskeleton</location>
        <location evidence="1">Flagellum axoneme</location>
    </subcellularLocation>
</comment>
<evidence type="ECO:0000256" key="1">
    <source>
        <dbReference type="ARBA" id="ARBA00004611"/>
    </source>
</evidence>
<comment type="subunit">
    <text evidence="9">Microtubule inner protein component of sperm flagellar doublet microtubules.</text>
</comment>
<reference evidence="11" key="1">
    <citation type="submission" date="2017-01" db="EMBL/GenBank/DDBJ databases">
        <title>A deep insight into the sialotranscriptome of adult male and female Cluex tarsalis mosquitoes.</title>
        <authorList>
            <person name="Ribeiro J.M."/>
            <person name="Moreira F."/>
            <person name="Bernard K.A."/>
            <person name="Calvo E."/>
        </authorList>
    </citation>
    <scope>NUCLEOTIDE SEQUENCE</scope>
    <source>
        <strain evidence="11">Kern County</strain>
        <tissue evidence="11">Salivary glands</tissue>
    </source>
</reference>
<feature type="compositionally biased region" description="Basic and acidic residues" evidence="10">
    <location>
        <begin position="50"/>
        <end position="74"/>
    </location>
</feature>
<keyword evidence="3" id="KW-0963">Cytoplasm</keyword>
<dbReference type="PANTHER" id="PTHR14517">
    <property type="entry name" value="RIB43A-RELATED"/>
    <property type="match status" value="1"/>
</dbReference>
<organism evidence="11">
    <name type="scientific">Culex tarsalis</name>
    <name type="common">Encephalitis mosquito</name>
    <dbReference type="NCBI Taxonomy" id="7177"/>
    <lineage>
        <taxon>Eukaryota</taxon>
        <taxon>Metazoa</taxon>
        <taxon>Ecdysozoa</taxon>
        <taxon>Arthropoda</taxon>
        <taxon>Hexapoda</taxon>
        <taxon>Insecta</taxon>
        <taxon>Pterygota</taxon>
        <taxon>Neoptera</taxon>
        <taxon>Endopterygota</taxon>
        <taxon>Diptera</taxon>
        <taxon>Nematocera</taxon>
        <taxon>Culicoidea</taxon>
        <taxon>Culicidae</taxon>
        <taxon>Culicinae</taxon>
        <taxon>Culicini</taxon>
        <taxon>Culex</taxon>
        <taxon>Culex</taxon>
    </lineage>
</organism>
<evidence type="ECO:0000256" key="5">
    <source>
        <dbReference type="ARBA" id="ARBA00023054"/>
    </source>
</evidence>
<evidence type="ECO:0000256" key="8">
    <source>
        <dbReference type="ARBA" id="ARBA00023273"/>
    </source>
</evidence>
<dbReference type="Pfam" id="PF05914">
    <property type="entry name" value="RIB43A"/>
    <property type="match status" value="1"/>
</dbReference>
<keyword evidence="6" id="KW-0969">Cilium</keyword>
<dbReference type="InterPro" id="IPR008805">
    <property type="entry name" value="RIB43A"/>
</dbReference>
<proteinExistence type="inferred from homology"/>
<name>A0A1Q3FTI9_CULTA</name>
<keyword evidence="4" id="KW-0282">Flagellum</keyword>
<dbReference type="PANTHER" id="PTHR14517:SF6">
    <property type="entry name" value="RE41410P"/>
    <property type="match status" value="1"/>
</dbReference>
<sequence length="381" mass="46209">MLDQLFTKHQDLKEAAAVERRRQFEEARRQRIFNARQRVIGIDTTALEHQLQEKHEQQQAEEERKRKFDEEQRRQNQVVNRKNHEQQQLRHLLSSEENRFRRLYQRPEQSRDFDLFDPDGLKKSLPARLGDDDPRLSVSGAQKFDGEDLTERERRRLQMQQQRSWLEQQIRAKRQAEQDRIAGERFLEEALEAREQRVRQLASEERCAKQKIKESVDNFNRHLMNQQEYERRQKKQQEEEDNQAEIYNHLSSDILTENPEVAKSALGPNRIIPYSYKGMSPEELEQIRNGQLEQQQEMRRLRQAEANNQEAWDRLANQFDQTVVMKDRELNRRRRELAGRVGFENLQLSDEQRRKLEFMDRMLYQNRPTMEYFNQFNTTSR</sequence>
<evidence type="ECO:0000256" key="6">
    <source>
        <dbReference type="ARBA" id="ARBA00023069"/>
    </source>
</evidence>
<keyword evidence="8" id="KW-0966">Cell projection</keyword>
<accession>A0A1Q3FTI9</accession>
<evidence type="ECO:0000256" key="4">
    <source>
        <dbReference type="ARBA" id="ARBA00022846"/>
    </source>
</evidence>
<keyword evidence="5" id="KW-0175">Coiled coil</keyword>
<comment type="similarity">
    <text evidence="2">Belongs to the RIB43A family.</text>
</comment>